<proteinExistence type="predicted"/>
<keyword evidence="1" id="KW-0812">Transmembrane</keyword>
<dbReference type="VEuPathDB" id="FungiDB:PITG_08484"/>
<keyword evidence="1" id="KW-1133">Transmembrane helix</keyword>
<gene>
    <name evidence="2" type="ORF">PITG_08484</name>
</gene>
<dbReference type="KEGG" id="pif:PITG_08484"/>
<dbReference type="AlphaFoldDB" id="D0NAQ7"/>
<dbReference type="eggNOG" id="ENOG502SMGW">
    <property type="taxonomic scope" value="Eukaryota"/>
</dbReference>
<dbReference type="OMA" id="MNIMIYG"/>
<organism evidence="2 3">
    <name type="scientific">Phytophthora infestans (strain T30-4)</name>
    <name type="common">Potato late blight agent</name>
    <dbReference type="NCBI Taxonomy" id="403677"/>
    <lineage>
        <taxon>Eukaryota</taxon>
        <taxon>Sar</taxon>
        <taxon>Stramenopiles</taxon>
        <taxon>Oomycota</taxon>
        <taxon>Peronosporomycetes</taxon>
        <taxon>Peronosporales</taxon>
        <taxon>Peronosporaceae</taxon>
        <taxon>Phytophthora</taxon>
    </lineage>
</organism>
<feature type="transmembrane region" description="Helical" evidence="1">
    <location>
        <begin position="37"/>
        <end position="55"/>
    </location>
</feature>
<accession>D0NAQ7</accession>
<name>D0NAQ7_PHYIT</name>
<keyword evidence="3" id="KW-1185">Reference proteome</keyword>
<dbReference type="Proteomes" id="UP000006643">
    <property type="component" value="Unassembled WGS sequence"/>
</dbReference>
<dbReference type="HOGENOM" id="CLU_118334_1_0_1"/>
<evidence type="ECO:0000313" key="2">
    <source>
        <dbReference type="EMBL" id="EEY54915.1"/>
    </source>
</evidence>
<dbReference type="STRING" id="403677.D0NAQ7"/>
<dbReference type="OrthoDB" id="121918at2759"/>
<evidence type="ECO:0000313" key="3">
    <source>
        <dbReference type="Proteomes" id="UP000006643"/>
    </source>
</evidence>
<reference evidence="3" key="1">
    <citation type="journal article" date="2009" name="Nature">
        <title>Genome sequence and analysis of the Irish potato famine pathogen Phytophthora infestans.</title>
        <authorList>
            <consortium name="The Broad Institute Genome Sequencing Platform"/>
            <person name="Haas B.J."/>
            <person name="Kamoun S."/>
            <person name="Zody M.C."/>
            <person name="Jiang R.H."/>
            <person name="Handsaker R.E."/>
            <person name="Cano L.M."/>
            <person name="Grabherr M."/>
            <person name="Kodira C.D."/>
            <person name="Raffaele S."/>
            <person name="Torto-Alalibo T."/>
            <person name="Bozkurt T.O."/>
            <person name="Ah-Fong A.M."/>
            <person name="Alvarado L."/>
            <person name="Anderson V.L."/>
            <person name="Armstrong M.R."/>
            <person name="Avrova A."/>
            <person name="Baxter L."/>
            <person name="Beynon J."/>
            <person name="Boevink P.C."/>
            <person name="Bollmann S.R."/>
            <person name="Bos J.I."/>
            <person name="Bulone V."/>
            <person name="Cai G."/>
            <person name="Cakir C."/>
            <person name="Carrington J.C."/>
            <person name="Chawner M."/>
            <person name="Conti L."/>
            <person name="Costanzo S."/>
            <person name="Ewan R."/>
            <person name="Fahlgren N."/>
            <person name="Fischbach M.A."/>
            <person name="Fugelstad J."/>
            <person name="Gilroy E.M."/>
            <person name="Gnerre S."/>
            <person name="Green P.J."/>
            <person name="Grenville-Briggs L.J."/>
            <person name="Griffith J."/>
            <person name="Grunwald N.J."/>
            <person name="Horn K."/>
            <person name="Horner N.R."/>
            <person name="Hu C.H."/>
            <person name="Huitema E."/>
            <person name="Jeong D.H."/>
            <person name="Jones A.M."/>
            <person name="Jones J.D."/>
            <person name="Jones R.W."/>
            <person name="Karlsson E.K."/>
            <person name="Kunjeti S.G."/>
            <person name="Lamour K."/>
            <person name="Liu Z."/>
            <person name="Ma L."/>
            <person name="Maclean D."/>
            <person name="Chibucos M.C."/>
            <person name="McDonald H."/>
            <person name="McWalters J."/>
            <person name="Meijer H.J."/>
            <person name="Morgan W."/>
            <person name="Morris P.F."/>
            <person name="Munro C.A."/>
            <person name="O'Neill K."/>
            <person name="Ospina-Giraldo M."/>
            <person name="Pinzon A."/>
            <person name="Pritchard L."/>
            <person name="Ramsahoye B."/>
            <person name="Ren Q."/>
            <person name="Restrepo S."/>
            <person name="Roy S."/>
            <person name="Sadanandom A."/>
            <person name="Savidor A."/>
            <person name="Schornack S."/>
            <person name="Schwartz D.C."/>
            <person name="Schumann U.D."/>
            <person name="Schwessinger B."/>
            <person name="Seyer L."/>
            <person name="Sharpe T."/>
            <person name="Silvar C."/>
            <person name="Song J."/>
            <person name="Studholme D.J."/>
            <person name="Sykes S."/>
            <person name="Thines M."/>
            <person name="van de Vondervoort P.J."/>
            <person name="Phuntumart V."/>
            <person name="Wawra S."/>
            <person name="Weide R."/>
            <person name="Win J."/>
            <person name="Young C."/>
            <person name="Zhou S."/>
            <person name="Fry W."/>
            <person name="Meyers B.C."/>
            <person name="van West P."/>
            <person name="Ristaino J."/>
            <person name="Govers F."/>
            <person name="Birch P.R."/>
            <person name="Whisson S.C."/>
            <person name="Judelson H.S."/>
            <person name="Nusbaum C."/>
        </authorList>
    </citation>
    <scope>NUCLEOTIDE SEQUENCE [LARGE SCALE GENOMIC DNA]</scope>
    <source>
        <strain evidence="3">T30-4</strain>
    </source>
</reference>
<dbReference type="InParanoid" id="D0NAQ7"/>
<keyword evidence="1" id="KW-0472">Membrane</keyword>
<dbReference type="GeneID" id="9475173"/>
<protein>
    <recommendedName>
        <fullName evidence="4">Transmembrane protein</fullName>
    </recommendedName>
</protein>
<dbReference type="EMBL" id="DS028130">
    <property type="protein sequence ID" value="EEY54915.1"/>
    <property type="molecule type" value="Genomic_DNA"/>
</dbReference>
<sequence>MLYAPYLTALFRLPIAAHNPSTASMSSKRLQEAVTSFLIYATIEFAAFVALLVTLKRKFGFSPLYQLAFVLETHVQAVQGHLFVWTIIILDLTLAHYGVDFSILT</sequence>
<dbReference type="RefSeq" id="XP_002903860.1">
    <property type="nucleotide sequence ID" value="XM_002903814.1"/>
</dbReference>
<evidence type="ECO:0008006" key="4">
    <source>
        <dbReference type="Google" id="ProtNLM"/>
    </source>
</evidence>
<evidence type="ECO:0000256" key="1">
    <source>
        <dbReference type="SAM" id="Phobius"/>
    </source>
</evidence>